<dbReference type="PANTHER" id="PTHR21666">
    <property type="entry name" value="PEPTIDASE-RELATED"/>
    <property type="match status" value="1"/>
</dbReference>
<proteinExistence type="predicted"/>
<organism evidence="4 5">
    <name type="scientific">Shimazuella alba</name>
    <dbReference type="NCBI Taxonomy" id="2690964"/>
    <lineage>
        <taxon>Bacteria</taxon>
        <taxon>Bacillati</taxon>
        <taxon>Bacillota</taxon>
        <taxon>Bacilli</taxon>
        <taxon>Bacillales</taxon>
        <taxon>Thermoactinomycetaceae</taxon>
        <taxon>Shimazuella</taxon>
    </lineage>
</organism>
<evidence type="ECO:0000259" key="3">
    <source>
        <dbReference type="Pfam" id="PF01551"/>
    </source>
</evidence>
<dbReference type="EMBL" id="WUUL01000002">
    <property type="protein sequence ID" value="MXQ52862.1"/>
    <property type="molecule type" value="Genomic_DNA"/>
</dbReference>
<dbReference type="GO" id="GO:0004222">
    <property type="term" value="F:metalloendopeptidase activity"/>
    <property type="evidence" value="ECO:0007669"/>
    <property type="project" value="TreeGrafter"/>
</dbReference>
<keyword evidence="2" id="KW-0812">Transmembrane</keyword>
<gene>
    <name evidence="4" type="ORF">GSM42_03765</name>
</gene>
<evidence type="ECO:0000313" key="4">
    <source>
        <dbReference type="EMBL" id="MXQ52862.1"/>
    </source>
</evidence>
<dbReference type="CDD" id="cd12797">
    <property type="entry name" value="M23_peptidase"/>
    <property type="match status" value="1"/>
</dbReference>
<dbReference type="AlphaFoldDB" id="A0A6I4VXS8"/>
<feature type="transmembrane region" description="Helical" evidence="2">
    <location>
        <begin position="32"/>
        <end position="52"/>
    </location>
</feature>
<dbReference type="Proteomes" id="UP000430692">
    <property type="component" value="Unassembled WGS sequence"/>
</dbReference>
<feature type="domain" description="M23ase beta-sheet core" evidence="3">
    <location>
        <begin position="124"/>
        <end position="222"/>
    </location>
</feature>
<evidence type="ECO:0000313" key="5">
    <source>
        <dbReference type="Proteomes" id="UP000430692"/>
    </source>
</evidence>
<keyword evidence="2" id="KW-1133">Transmembrane helix</keyword>
<accession>A0A6I4VXS8</accession>
<feature type="compositionally biased region" description="Basic and acidic residues" evidence="1">
    <location>
        <begin position="1"/>
        <end position="18"/>
    </location>
</feature>
<protein>
    <submittedName>
        <fullName evidence="4">Peptidoglycan DD-metalloendopeptidase family protein</fullName>
    </submittedName>
</protein>
<evidence type="ECO:0000256" key="2">
    <source>
        <dbReference type="SAM" id="Phobius"/>
    </source>
</evidence>
<reference evidence="4 5" key="1">
    <citation type="submission" date="2019-12" db="EMBL/GenBank/DDBJ databases">
        <title>Whole-genome analyses of novel actinobacteria.</title>
        <authorList>
            <person name="Sahin N."/>
            <person name="Saygin H."/>
        </authorList>
    </citation>
    <scope>NUCLEOTIDE SEQUENCE [LARGE SCALE GENOMIC DNA]</scope>
    <source>
        <strain evidence="4 5">KC615</strain>
    </source>
</reference>
<keyword evidence="5" id="KW-1185">Reference proteome</keyword>
<keyword evidence="2" id="KW-0472">Membrane</keyword>
<feature type="region of interest" description="Disordered" evidence="1">
    <location>
        <begin position="1"/>
        <end position="22"/>
    </location>
</feature>
<dbReference type="Gene3D" id="2.70.70.10">
    <property type="entry name" value="Glucose Permease (Domain IIA)"/>
    <property type="match status" value="1"/>
</dbReference>
<dbReference type="RefSeq" id="WP_160800184.1">
    <property type="nucleotide sequence ID" value="NZ_WUUL01000002.1"/>
</dbReference>
<dbReference type="InterPro" id="IPR050570">
    <property type="entry name" value="Cell_wall_metabolism_enzyme"/>
</dbReference>
<comment type="caution">
    <text evidence="4">The sequence shown here is derived from an EMBL/GenBank/DDBJ whole genome shotgun (WGS) entry which is preliminary data.</text>
</comment>
<evidence type="ECO:0000256" key="1">
    <source>
        <dbReference type="SAM" id="MobiDB-lite"/>
    </source>
</evidence>
<dbReference type="InterPro" id="IPR011055">
    <property type="entry name" value="Dup_hybrid_motif"/>
</dbReference>
<dbReference type="InterPro" id="IPR016047">
    <property type="entry name" value="M23ase_b-sheet_dom"/>
</dbReference>
<dbReference type="Pfam" id="PF01551">
    <property type="entry name" value="Peptidase_M23"/>
    <property type="match status" value="1"/>
</dbReference>
<dbReference type="PANTHER" id="PTHR21666:SF291">
    <property type="entry name" value="STAGE II SPORULATION PROTEIN Q"/>
    <property type="match status" value="1"/>
</dbReference>
<dbReference type="SUPFAM" id="SSF51261">
    <property type="entry name" value="Duplicated hybrid motif"/>
    <property type="match status" value="1"/>
</dbReference>
<sequence length="227" mass="25442">MKPEEPKNKVSFLDDNKNQKSNKSNQLLDKKWFFPAIYMTVAVCVLGMAWWYQSTKQQDVTRTSNPDVDTVLPVEEVPTDNLKQISLPITSDPTVAKVMDFYDANATDAAKESALVKYADTYWPHTGIDFARKNGKPFDVVASASGKVVRVEKNPVLGQVVEIKHENGLTTVYQSLSNVRVSLNQAVVKGDVIAEAGQNQFEKNEGIHLHFEVRKNNQALNPNDYVK</sequence>
<name>A0A6I4VXS8_9BACL</name>